<feature type="transmembrane region" description="Helical" evidence="7">
    <location>
        <begin position="314"/>
        <end position="344"/>
    </location>
</feature>
<dbReference type="InterPro" id="IPR003838">
    <property type="entry name" value="ABC3_permease_C"/>
</dbReference>
<dbReference type="GO" id="GO:0005886">
    <property type="term" value="C:plasma membrane"/>
    <property type="evidence" value="ECO:0007669"/>
    <property type="project" value="UniProtKB-SubCell"/>
</dbReference>
<evidence type="ECO:0000256" key="4">
    <source>
        <dbReference type="ARBA" id="ARBA00022989"/>
    </source>
</evidence>
<feature type="transmembrane region" description="Helical" evidence="7">
    <location>
        <begin position="433"/>
        <end position="456"/>
    </location>
</feature>
<evidence type="ECO:0000259" key="8">
    <source>
        <dbReference type="Pfam" id="PF02687"/>
    </source>
</evidence>
<comment type="caution">
    <text evidence="9">The sequence shown here is derived from an EMBL/GenBank/DDBJ whole genome shotgun (WGS) entry which is preliminary data.</text>
</comment>
<dbReference type="RefSeq" id="WP_130144165.1">
    <property type="nucleotide sequence ID" value="NZ_SGSU01000003.1"/>
</dbReference>
<dbReference type="InterPro" id="IPR038766">
    <property type="entry name" value="Membrane_comp_ABC_pdt"/>
</dbReference>
<feature type="region of interest" description="Disordered" evidence="6">
    <location>
        <begin position="220"/>
        <end position="246"/>
    </location>
</feature>
<feature type="domain" description="ABC3 transporter permease C-terminal" evidence="8">
    <location>
        <begin position="274"/>
        <end position="381"/>
    </location>
</feature>
<evidence type="ECO:0000256" key="7">
    <source>
        <dbReference type="SAM" id="Phobius"/>
    </source>
</evidence>
<proteinExistence type="predicted"/>
<name>A0A4Q7AYH1_9GAMM</name>
<dbReference type="Pfam" id="PF02687">
    <property type="entry name" value="FtsX"/>
    <property type="match status" value="2"/>
</dbReference>
<comment type="subcellular location">
    <subcellularLocation>
        <location evidence="1">Cell membrane</location>
        <topology evidence="1">Multi-pass membrane protein</topology>
    </subcellularLocation>
</comment>
<dbReference type="EMBL" id="SGSU01000003">
    <property type="protein sequence ID" value="RZG68756.1"/>
    <property type="molecule type" value="Genomic_DNA"/>
</dbReference>
<keyword evidence="4 7" id="KW-1133">Transmembrane helix</keyword>
<evidence type="ECO:0000256" key="5">
    <source>
        <dbReference type="ARBA" id="ARBA00023136"/>
    </source>
</evidence>
<evidence type="ECO:0000256" key="2">
    <source>
        <dbReference type="ARBA" id="ARBA00022475"/>
    </source>
</evidence>
<reference evidence="9 10" key="1">
    <citation type="submission" date="2019-02" db="EMBL/GenBank/DDBJ databases">
        <title>The Batch Genome Submission of Acinetobacter spp. strains.</title>
        <authorList>
            <person name="Qin J."/>
            <person name="Hu Y."/>
            <person name="Ye H."/>
            <person name="Wei L."/>
            <person name="Feng Y."/>
            <person name="Zong Z."/>
        </authorList>
    </citation>
    <scope>NUCLEOTIDE SEQUENCE [LARGE SCALE GENOMIC DNA]</scope>
    <source>
        <strain evidence="9 10">WCHABo060081</strain>
    </source>
</reference>
<dbReference type="PANTHER" id="PTHR30287">
    <property type="entry name" value="MEMBRANE COMPONENT OF PREDICTED ABC SUPERFAMILY METABOLITE UPTAKE TRANSPORTER"/>
    <property type="match status" value="1"/>
</dbReference>
<evidence type="ECO:0000313" key="10">
    <source>
        <dbReference type="Proteomes" id="UP000293483"/>
    </source>
</evidence>
<evidence type="ECO:0000313" key="9">
    <source>
        <dbReference type="EMBL" id="RZG68756.1"/>
    </source>
</evidence>
<feature type="transmembrane region" description="Helical" evidence="7">
    <location>
        <begin position="269"/>
        <end position="293"/>
    </location>
</feature>
<evidence type="ECO:0000256" key="3">
    <source>
        <dbReference type="ARBA" id="ARBA00022692"/>
    </source>
</evidence>
<feature type="transmembrane region" description="Helical" evidence="7">
    <location>
        <begin position="477"/>
        <end position="496"/>
    </location>
</feature>
<evidence type="ECO:0000256" key="1">
    <source>
        <dbReference type="ARBA" id="ARBA00004651"/>
    </source>
</evidence>
<evidence type="ECO:0000256" key="6">
    <source>
        <dbReference type="SAM" id="MobiDB-lite"/>
    </source>
</evidence>
<keyword evidence="5 7" id="KW-0472">Membrane</keyword>
<keyword evidence="2" id="KW-1003">Cell membrane</keyword>
<dbReference type="Proteomes" id="UP000293483">
    <property type="component" value="Unassembled WGS sequence"/>
</dbReference>
<feature type="transmembrane region" description="Helical" evidence="7">
    <location>
        <begin position="704"/>
        <end position="731"/>
    </location>
</feature>
<feature type="domain" description="ABC3 transporter permease C-terminal" evidence="8">
    <location>
        <begin position="711"/>
        <end position="822"/>
    </location>
</feature>
<feature type="compositionally biased region" description="Low complexity" evidence="6">
    <location>
        <begin position="230"/>
        <end position="239"/>
    </location>
</feature>
<dbReference type="STRING" id="202951.GCA_001485025_00315"/>
<gene>
    <name evidence="9" type="ORF">EXE25_03520</name>
</gene>
<sequence length="833" mass="92041">MNALFRPLLTQSFRSTGGYLLLIALTLAISATTALKFSNEQVQQAVALQAAEMLAGDLVLSDNAPIAQFWKDLASRQQLRQSEVTIFGTMAHTADQFAMVNVKAIDPGFPLRGELRVRPAAKAIQPGEIWLSQRVMDLLHLKIGDAVQIADGTFKVAAKIAHDSNQELGFSGFSPTVIISRQDVEKTNAVQTGSRIEYRLLLAGDAKQTQQFEQRFKQLRPVKKEREGDQQNAANAENQSADEHSSLRLINASEGNTRLMKPIANLDTFLQLANILTILLCGIAIALTSQRYVQQNQDCIALMRCMGASKQQILWAYLSLLAVVFGLAVILGSAAGIALGYGLLQLMLQLIPQLNIAFSALDMIQGPLPIAMLTSAAVLLGFVMPSLWQLLHTPPIRVIRQQEKSVQSMLWMLLAGTASLALFSAVLTENLMLTAWVIGAIMVLCTVLYAFIWAVLKFIRNLKIGISAYVRTPYQTAFQITALALGLSLITVLAVLRTDLLERWQQQLPAGTPNQFVYGLPPMDMPAFQQQLQAHGWNGTPLYPNIRGRLVAKNDQPFADELVKNNNSLRRELNLTQAPAFPADNKTVSGAAKFGHANEVSVEIKTAEELGIKIGDRLTFSLPEGMLQAKVVNLRSVEWESFSPNFFFIFSPKSMDENAGSYLGSFYVPEAEKPQLIQLIQQFSSTVFIDVTLILDEVKRVVSLLVQIITILAVLVALSGILVLVACLNLLMDERKREVALLRSFGSSKHRLKRMLSLEIGFMGLIAGVVSCLFAEVISAIASYRMELAIQPHWEIWLILPVLMTLLCALIGRYRLSYLTEIPPLQSLREMNQ</sequence>
<organism evidence="9 10">
    <name type="scientific">Acinetobacter bouvetii</name>
    <dbReference type="NCBI Taxonomy" id="202951"/>
    <lineage>
        <taxon>Bacteria</taxon>
        <taxon>Pseudomonadati</taxon>
        <taxon>Pseudomonadota</taxon>
        <taxon>Gammaproteobacteria</taxon>
        <taxon>Moraxellales</taxon>
        <taxon>Moraxellaceae</taxon>
        <taxon>Acinetobacter</taxon>
    </lineage>
</organism>
<feature type="transmembrane region" description="Helical" evidence="7">
    <location>
        <begin position="409"/>
        <end position="427"/>
    </location>
</feature>
<accession>A0A4Q7AYH1</accession>
<feature type="transmembrane region" description="Helical" evidence="7">
    <location>
        <begin position="364"/>
        <end position="388"/>
    </location>
</feature>
<dbReference type="PANTHER" id="PTHR30287:SF1">
    <property type="entry name" value="INNER MEMBRANE PROTEIN"/>
    <property type="match status" value="1"/>
</dbReference>
<protein>
    <submittedName>
        <fullName evidence="9">FtsX-like permease family protein</fullName>
    </submittedName>
</protein>
<feature type="transmembrane region" description="Helical" evidence="7">
    <location>
        <begin position="760"/>
        <end position="784"/>
    </location>
</feature>
<dbReference type="AlphaFoldDB" id="A0A4Q7AYH1"/>
<keyword evidence="3 7" id="KW-0812">Transmembrane</keyword>
<feature type="transmembrane region" description="Helical" evidence="7">
    <location>
        <begin position="796"/>
        <end position="816"/>
    </location>
</feature>